<dbReference type="SUPFAM" id="SSF46689">
    <property type="entry name" value="Homeodomain-like"/>
    <property type="match status" value="1"/>
</dbReference>
<proteinExistence type="predicted"/>
<dbReference type="InterPro" id="IPR017930">
    <property type="entry name" value="Myb_dom"/>
</dbReference>
<evidence type="ECO:0000259" key="3">
    <source>
        <dbReference type="PROSITE" id="PS51294"/>
    </source>
</evidence>
<keyword evidence="5" id="KW-1185">Reference proteome</keyword>
<dbReference type="InterPro" id="IPR001005">
    <property type="entry name" value="SANT/Myb"/>
</dbReference>
<dbReference type="PANTHER" id="PTHR22705:SF0">
    <property type="entry name" value="ZZ-TYPE ZINC FINGER-CONTAINING PROTEIN 3"/>
    <property type="match status" value="1"/>
</dbReference>
<dbReference type="PROSITE" id="PS51294">
    <property type="entry name" value="HTH_MYB"/>
    <property type="match status" value="1"/>
</dbReference>
<sequence length="382" mass="43752">METKRAQTLEALQTFIQTQRTLLDRTQSDIKRLRELKGDAVAHPQDFLSNLNNKLNDSTFRLSEQAGIRPAVPENIDWTLYDGCGLLKVTLLDTSTNKGSHLDPQTLQTLALKARQKYQPYPYQRSPLSDLQKLVKEARRRIIDPVLAQYQCTSDSDEESEEEVDPEEIRREREREKLRELKKRKIRSTGGLKLPSLHRTRGPSGVFVRRDVEDESHEVDISFDDSCSSVPMDIDTPTPATSITTTTGKSLPPPLVPKINRTRRPSAKLQSTNESKKKEPATSPNPRRKSKLKPPPTKDGADPKQTLNKPKSMKPKPETYKQAWSVSEQHLLEQLLEQIPEGEKNRWQKISRAMEGRRTPRQVASRVQKYFEKLKRFGVTQT</sequence>
<organism evidence="4 5">
    <name type="scientific">Collybia nuda</name>
    <dbReference type="NCBI Taxonomy" id="64659"/>
    <lineage>
        <taxon>Eukaryota</taxon>
        <taxon>Fungi</taxon>
        <taxon>Dikarya</taxon>
        <taxon>Basidiomycota</taxon>
        <taxon>Agaricomycotina</taxon>
        <taxon>Agaricomycetes</taxon>
        <taxon>Agaricomycetidae</taxon>
        <taxon>Agaricales</taxon>
        <taxon>Tricholomatineae</taxon>
        <taxon>Clitocybaceae</taxon>
        <taxon>Collybia</taxon>
    </lineage>
</organism>
<reference evidence="4" key="1">
    <citation type="submission" date="2020-11" db="EMBL/GenBank/DDBJ databases">
        <authorList>
            <consortium name="DOE Joint Genome Institute"/>
            <person name="Ahrendt S."/>
            <person name="Riley R."/>
            <person name="Andreopoulos W."/>
            <person name="Labutti K."/>
            <person name="Pangilinan J."/>
            <person name="Ruiz-Duenas F.J."/>
            <person name="Barrasa J.M."/>
            <person name="Sanchez-Garcia M."/>
            <person name="Camarero S."/>
            <person name="Miyauchi S."/>
            <person name="Serrano A."/>
            <person name="Linde D."/>
            <person name="Babiker R."/>
            <person name="Drula E."/>
            <person name="Ayuso-Fernandez I."/>
            <person name="Pacheco R."/>
            <person name="Padilla G."/>
            <person name="Ferreira P."/>
            <person name="Barriuso J."/>
            <person name="Kellner H."/>
            <person name="Castanera R."/>
            <person name="Alfaro M."/>
            <person name="Ramirez L."/>
            <person name="Pisabarro A.G."/>
            <person name="Kuo A."/>
            <person name="Tritt A."/>
            <person name="Lipzen A."/>
            <person name="He G."/>
            <person name="Yan M."/>
            <person name="Ng V."/>
            <person name="Cullen D."/>
            <person name="Martin F."/>
            <person name="Rosso M.-N."/>
            <person name="Henrissat B."/>
            <person name="Hibbett D."/>
            <person name="Martinez A.T."/>
            <person name="Grigoriev I.V."/>
        </authorList>
    </citation>
    <scope>NUCLEOTIDE SEQUENCE</scope>
    <source>
        <strain evidence="4">CBS 247.69</strain>
    </source>
</reference>
<dbReference type="CDD" id="cd00167">
    <property type="entry name" value="SANT"/>
    <property type="match status" value="1"/>
</dbReference>
<feature type="region of interest" description="Disordered" evidence="1">
    <location>
        <begin position="150"/>
        <end position="325"/>
    </location>
</feature>
<dbReference type="AlphaFoldDB" id="A0A9P5XWW0"/>
<evidence type="ECO:0000259" key="2">
    <source>
        <dbReference type="PROSITE" id="PS50090"/>
    </source>
</evidence>
<dbReference type="OrthoDB" id="424753at2759"/>
<evidence type="ECO:0008006" key="6">
    <source>
        <dbReference type="Google" id="ProtNLM"/>
    </source>
</evidence>
<feature type="compositionally biased region" description="Acidic residues" evidence="1">
    <location>
        <begin position="155"/>
        <end position="166"/>
    </location>
</feature>
<feature type="domain" description="HTH myb-type" evidence="3">
    <location>
        <begin position="316"/>
        <end position="375"/>
    </location>
</feature>
<accession>A0A9P5XWW0</accession>
<feature type="compositionally biased region" description="Basic and acidic residues" evidence="1">
    <location>
        <begin position="167"/>
        <end position="179"/>
    </location>
</feature>
<feature type="compositionally biased region" description="Acidic residues" evidence="1">
    <location>
        <begin position="213"/>
        <end position="223"/>
    </location>
</feature>
<dbReference type="EMBL" id="MU150345">
    <property type="protein sequence ID" value="KAF9458263.1"/>
    <property type="molecule type" value="Genomic_DNA"/>
</dbReference>
<dbReference type="PANTHER" id="PTHR22705">
    <property type="entry name" value="ZINC FINGER, ZZ DOMAIN CONTAINING 3"/>
    <property type="match status" value="1"/>
</dbReference>
<dbReference type="SMART" id="SM00717">
    <property type="entry name" value="SANT"/>
    <property type="match status" value="1"/>
</dbReference>
<evidence type="ECO:0000313" key="4">
    <source>
        <dbReference type="EMBL" id="KAF9458263.1"/>
    </source>
</evidence>
<feature type="domain" description="Myb-like" evidence="2">
    <location>
        <begin position="316"/>
        <end position="371"/>
    </location>
</feature>
<feature type="compositionally biased region" description="Low complexity" evidence="1">
    <location>
        <begin position="233"/>
        <end position="247"/>
    </location>
</feature>
<evidence type="ECO:0000313" key="5">
    <source>
        <dbReference type="Proteomes" id="UP000807353"/>
    </source>
</evidence>
<dbReference type="InterPro" id="IPR037830">
    <property type="entry name" value="ZZZ3"/>
</dbReference>
<name>A0A9P5XWW0_9AGAR</name>
<dbReference type="InterPro" id="IPR009057">
    <property type="entry name" value="Homeodomain-like_sf"/>
</dbReference>
<evidence type="ECO:0000256" key="1">
    <source>
        <dbReference type="SAM" id="MobiDB-lite"/>
    </source>
</evidence>
<dbReference type="PROSITE" id="PS50090">
    <property type="entry name" value="MYB_LIKE"/>
    <property type="match status" value="1"/>
</dbReference>
<dbReference type="Gene3D" id="1.10.10.60">
    <property type="entry name" value="Homeodomain-like"/>
    <property type="match status" value="1"/>
</dbReference>
<comment type="caution">
    <text evidence="4">The sequence shown here is derived from an EMBL/GenBank/DDBJ whole genome shotgun (WGS) entry which is preliminary data.</text>
</comment>
<protein>
    <recommendedName>
        <fullName evidence="6">ZZ-type zinc finger-containing protein 3</fullName>
    </recommendedName>
</protein>
<gene>
    <name evidence="4" type="ORF">BDZ94DRAFT_1325632</name>
</gene>
<dbReference type="Pfam" id="PF23082">
    <property type="entry name" value="Myb_DNA-binding_2"/>
    <property type="match status" value="1"/>
</dbReference>
<dbReference type="Proteomes" id="UP000807353">
    <property type="component" value="Unassembled WGS sequence"/>
</dbReference>